<protein>
    <recommendedName>
        <fullName evidence="1">UPF0229 protein MPL3356_40603</fullName>
    </recommendedName>
</protein>
<dbReference type="NCBIfam" id="NF003707">
    <property type="entry name" value="PRK05325.1-2"/>
    <property type="match status" value="1"/>
</dbReference>
<dbReference type="PANTHER" id="PTHR30510:SF2">
    <property type="entry name" value="UPF0229 PROTEIN YEAH"/>
    <property type="match status" value="1"/>
</dbReference>
<evidence type="ECO:0000313" key="8">
    <source>
        <dbReference type="Proteomes" id="UP000046122"/>
    </source>
</evidence>
<dbReference type="AlphaFoldDB" id="A0A090FTB3"/>
<dbReference type="InterPro" id="IPR006698">
    <property type="entry name" value="UPF0229"/>
</dbReference>
<dbReference type="Proteomes" id="UP000046122">
    <property type="component" value="Unassembled WGS sequence"/>
</dbReference>
<dbReference type="STRING" id="69974.MPLDJ20_50133"/>
<dbReference type="GeneID" id="31892505"/>
<dbReference type="Proteomes" id="UP000045285">
    <property type="component" value="Unassembled WGS sequence"/>
</dbReference>
<feature type="region of interest" description="Disordered" evidence="3">
    <location>
        <begin position="49"/>
        <end position="106"/>
    </location>
</feature>
<dbReference type="Pfam" id="PF04285">
    <property type="entry name" value="DUF444"/>
    <property type="match status" value="1"/>
</dbReference>
<dbReference type="NCBIfam" id="NF003708">
    <property type="entry name" value="PRK05325.1-3"/>
    <property type="match status" value="1"/>
</dbReference>
<reference evidence="7" key="1">
    <citation type="submission" date="2014-08" db="EMBL/GenBank/DDBJ databases">
        <authorList>
            <person name="Moulin L."/>
        </authorList>
    </citation>
    <scope>NUCLEOTIDE SEQUENCE [LARGE SCALE GENOMIC DNA]</scope>
</reference>
<dbReference type="Proteomes" id="UP000046373">
    <property type="component" value="Unassembled WGS sequence"/>
</dbReference>
<dbReference type="HAMAP" id="MF_01232">
    <property type="entry name" value="UPF0229"/>
    <property type="match status" value="1"/>
</dbReference>
<organism evidence="6 8">
    <name type="scientific">Mesorhizobium plurifarium</name>
    <dbReference type="NCBI Taxonomy" id="69974"/>
    <lineage>
        <taxon>Bacteria</taxon>
        <taxon>Pseudomonadati</taxon>
        <taxon>Pseudomonadota</taxon>
        <taxon>Alphaproteobacteria</taxon>
        <taxon>Hyphomicrobiales</taxon>
        <taxon>Phyllobacteriaceae</taxon>
        <taxon>Mesorhizobium</taxon>
    </lineage>
</organism>
<keyword evidence="7" id="KW-1185">Reference proteome</keyword>
<evidence type="ECO:0000313" key="9">
    <source>
        <dbReference type="Proteomes" id="UP000046373"/>
    </source>
</evidence>
<gene>
    <name evidence="4" type="ORF">MPL3356_40603</name>
    <name evidence="6" type="ORF">MPL3365_10182</name>
    <name evidence="5" type="ORF">MPLDJ20_50133</name>
</gene>
<name>A0A090FTB3_MESPL</name>
<evidence type="ECO:0000256" key="3">
    <source>
        <dbReference type="SAM" id="MobiDB-lite"/>
    </source>
</evidence>
<evidence type="ECO:0000313" key="5">
    <source>
        <dbReference type="EMBL" id="CDX42635.1"/>
    </source>
</evidence>
<keyword evidence="2" id="KW-0175">Coiled coil</keyword>
<comment type="similarity">
    <text evidence="1">Belongs to the UPF0229 family.</text>
</comment>
<accession>A0A090FTB3</accession>
<reference evidence="8 9" key="2">
    <citation type="submission" date="2014-08" db="EMBL/GenBank/DDBJ databases">
        <authorList>
            <person name="Moulin Lionel"/>
        </authorList>
    </citation>
    <scope>NUCLEOTIDE SEQUENCE [LARGE SCALE GENOMIC DNA]</scope>
</reference>
<evidence type="ECO:0000313" key="4">
    <source>
        <dbReference type="EMBL" id="CDX23890.1"/>
    </source>
</evidence>
<dbReference type="EMBL" id="CCNE01000001">
    <property type="protein sequence ID" value="CDX49036.1"/>
    <property type="molecule type" value="Genomic_DNA"/>
</dbReference>
<evidence type="ECO:0000256" key="1">
    <source>
        <dbReference type="HAMAP-Rule" id="MF_01232"/>
    </source>
</evidence>
<dbReference type="EMBL" id="CCNB01000042">
    <property type="protein sequence ID" value="CDX42635.1"/>
    <property type="molecule type" value="Genomic_DNA"/>
</dbReference>
<proteinExistence type="inferred from homology"/>
<dbReference type="EMBL" id="CCMZ01000034">
    <property type="protein sequence ID" value="CDX23890.1"/>
    <property type="molecule type" value="Genomic_DNA"/>
</dbReference>
<evidence type="ECO:0000313" key="6">
    <source>
        <dbReference type="EMBL" id="CDX49036.1"/>
    </source>
</evidence>
<sequence length="436" mass="50242">MPIFIDRRLNPKDKSLGNRQRFLRRAREELKRSIRDQVRTGGIAEVDREHAVPMPRKGTSEPTFGDDRASGRRQHILPGNRTFSPGDRIAKPGGGEGYGSAPGTAESEDDFRFVLSREEVLDLFFEDLELPDLVKLNLKQILSYKPRRAGFAASGAPTNINVGRTMRNSHGRRIALRRPKQAEIDAIARQIAELEAKPASAALREHIASLREQLERLERRRRRIAYVDPVDIRFNRFDPQPVPNANAVMFCLMDVSGSMGEREKDLAKRFFVLLHLFLTRRYERIEVVFIRHTHEAKEVDEHTFFYHTESGGTVVSTALEEMHRIIEERYPVAEWNIYAAQASDGDNFATDSERCIELLDRKLMRLCQYFAYVEIIDERESHIFGSTENGTSLWRAYNAVDGKWPNFQMRRIAAPADIYPVFRQLFARQPDLRKSA</sequence>
<evidence type="ECO:0000256" key="2">
    <source>
        <dbReference type="SAM" id="Coils"/>
    </source>
</evidence>
<evidence type="ECO:0000313" key="7">
    <source>
        <dbReference type="Proteomes" id="UP000045285"/>
    </source>
</evidence>
<dbReference type="PANTHER" id="PTHR30510">
    <property type="entry name" value="UPF0229 PROTEIN YEAH"/>
    <property type="match status" value="1"/>
</dbReference>
<feature type="coiled-coil region" evidence="2">
    <location>
        <begin position="200"/>
        <end position="227"/>
    </location>
</feature>